<evidence type="ECO:0000256" key="4">
    <source>
        <dbReference type="ARBA" id="ARBA00022989"/>
    </source>
</evidence>
<comment type="caution">
    <text evidence="7">The sequence shown here is derived from an EMBL/GenBank/DDBJ whole genome shotgun (WGS) entry which is preliminary data.</text>
</comment>
<keyword evidence="8" id="KW-1185">Reference proteome</keyword>
<feature type="transmembrane region" description="Helical" evidence="6">
    <location>
        <begin position="222"/>
        <end position="246"/>
    </location>
</feature>
<keyword evidence="2" id="KW-1003">Cell membrane</keyword>
<feature type="transmembrane region" description="Helical" evidence="6">
    <location>
        <begin position="142"/>
        <end position="164"/>
    </location>
</feature>
<evidence type="ECO:0000256" key="1">
    <source>
        <dbReference type="ARBA" id="ARBA00004651"/>
    </source>
</evidence>
<dbReference type="GO" id="GO:0005886">
    <property type="term" value="C:plasma membrane"/>
    <property type="evidence" value="ECO:0007669"/>
    <property type="project" value="UniProtKB-SubCell"/>
</dbReference>
<feature type="transmembrane region" description="Helical" evidence="6">
    <location>
        <begin position="43"/>
        <end position="61"/>
    </location>
</feature>
<evidence type="ECO:0000313" key="8">
    <source>
        <dbReference type="Proteomes" id="UP000664332"/>
    </source>
</evidence>
<feature type="transmembrane region" description="Helical" evidence="6">
    <location>
        <begin position="283"/>
        <end position="302"/>
    </location>
</feature>
<accession>A0A939IUS4</accession>
<evidence type="ECO:0000256" key="5">
    <source>
        <dbReference type="ARBA" id="ARBA00023136"/>
    </source>
</evidence>
<reference evidence="7" key="1">
    <citation type="submission" date="2021-03" db="EMBL/GenBank/DDBJ databases">
        <authorList>
            <person name="Sun Q."/>
        </authorList>
    </citation>
    <scope>NUCLEOTIDE SEQUENCE</scope>
    <source>
        <strain evidence="7">CCM 8862</strain>
    </source>
</reference>
<feature type="transmembrane region" description="Helical" evidence="6">
    <location>
        <begin position="109"/>
        <end position="136"/>
    </location>
</feature>
<name>A0A939IUS4_9CORY</name>
<dbReference type="PANTHER" id="PTHR39087:SF2">
    <property type="entry name" value="UPF0104 MEMBRANE PROTEIN MJ1595"/>
    <property type="match status" value="1"/>
</dbReference>
<keyword evidence="3 6" id="KW-0812">Transmembrane</keyword>
<evidence type="ECO:0000256" key="6">
    <source>
        <dbReference type="SAM" id="Phobius"/>
    </source>
</evidence>
<dbReference type="PANTHER" id="PTHR39087">
    <property type="entry name" value="UPF0104 MEMBRANE PROTEIN MJ1595"/>
    <property type="match status" value="1"/>
</dbReference>
<dbReference type="Proteomes" id="UP000664332">
    <property type="component" value="Unassembled WGS sequence"/>
</dbReference>
<dbReference type="Pfam" id="PF03706">
    <property type="entry name" value="LPG_synthase_TM"/>
    <property type="match status" value="1"/>
</dbReference>
<feature type="transmembrane region" description="Helical" evidence="6">
    <location>
        <begin position="308"/>
        <end position="327"/>
    </location>
</feature>
<dbReference type="EMBL" id="JAFLEQ010000017">
    <property type="protein sequence ID" value="MBN9645244.1"/>
    <property type="molecule type" value="Genomic_DNA"/>
</dbReference>
<evidence type="ECO:0000313" key="7">
    <source>
        <dbReference type="EMBL" id="MBN9645244.1"/>
    </source>
</evidence>
<comment type="subcellular location">
    <subcellularLocation>
        <location evidence="1">Cell membrane</location>
        <topology evidence="1">Multi-pass membrane protein</topology>
    </subcellularLocation>
</comment>
<organism evidence="7 8">
    <name type="scientific">Corynebacterium mendelii</name>
    <dbReference type="NCBI Taxonomy" id="2765362"/>
    <lineage>
        <taxon>Bacteria</taxon>
        <taxon>Bacillati</taxon>
        <taxon>Actinomycetota</taxon>
        <taxon>Actinomycetes</taxon>
        <taxon>Mycobacteriales</taxon>
        <taxon>Corynebacteriaceae</taxon>
        <taxon>Corynebacterium</taxon>
    </lineage>
</organism>
<evidence type="ECO:0000256" key="3">
    <source>
        <dbReference type="ARBA" id="ARBA00022692"/>
    </source>
</evidence>
<proteinExistence type="predicted"/>
<protein>
    <submittedName>
        <fullName evidence="7">UPF0104 family protein</fullName>
    </submittedName>
</protein>
<sequence length="343" mass="35972">MRWLIPLVIVAVLAAVLHAKVDFIKEGLGEVRSADPVGVAVTLLLSCLSLFAMGEVMRLLLAAGGTRTNLRHTTELVFAANAWSTSFPGGQALATVLSFNTMRSWGASVVLCSWQIVVSGTLSTMWLVCLGLAATFTLGASIPIWSLVPTLAIMCLLSALVYWATSHPRALARWARRIIPKINRLLRREPAAGLDCALEHIHQLDAVELSKGKFATAATWSLANWALDIAALIAAVGAVTGALPALHAETNHTTIAGVVLAYVSSKIAGTVQATPGGLGPVEAALTATLVAVGMTAVGAVGTVLVYRMMSLVGVTVIGWIVHAMVFARRGVNAKTLAAEEPSR</sequence>
<keyword evidence="4 6" id="KW-1133">Transmembrane helix</keyword>
<dbReference type="InterPro" id="IPR022791">
    <property type="entry name" value="L-PG_synthase/AglD"/>
</dbReference>
<dbReference type="AlphaFoldDB" id="A0A939IUS4"/>
<evidence type="ECO:0000256" key="2">
    <source>
        <dbReference type="ARBA" id="ARBA00022475"/>
    </source>
</evidence>
<keyword evidence="5 6" id="KW-0472">Membrane</keyword>
<gene>
    <name evidence="7" type="ORF">JZY06_11570</name>
</gene>